<comment type="similarity">
    <text evidence="2">Belongs to the ZC3H14 family.</text>
</comment>
<evidence type="ECO:0000256" key="1">
    <source>
        <dbReference type="ARBA" id="ARBA00004123"/>
    </source>
</evidence>
<feature type="compositionally biased region" description="Basic residues" evidence="10">
    <location>
        <begin position="101"/>
        <end position="116"/>
    </location>
</feature>
<protein>
    <recommendedName>
        <fullName evidence="3">Zinc finger CCCH domain-containing protein 14</fullName>
    </recommendedName>
</protein>
<feature type="compositionally biased region" description="Basic and acidic residues" evidence="10">
    <location>
        <begin position="87"/>
        <end position="100"/>
    </location>
</feature>
<dbReference type="InterPro" id="IPR000571">
    <property type="entry name" value="Znf_CCCH"/>
</dbReference>
<feature type="domain" description="C3H1-type" evidence="11">
    <location>
        <begin position="467"/>
        <end position="492"/>
    </location>
</feature>
<keyword evidence="6 9" id="KW-0863">Zinc-finger</keyword>
<dbReference type="GO" id="GO:0005737">
    <property type="term" value="C:cytoplasm"/>
    <property type="evidence" value="ECO:0007669"/>
    <property type="project" value="TreeGrafter"/>
</dbReference>
<dbReference type="Pfam" id="PF14608">
    <property type="entry name" value="zf-CCCH_2"/>
    <property type="match status" value="5"/>
</dbReference>
<dbReference type="AlphaFoldDB" id="A0A7I8VRV6"/>
<keyword evidence="8" id="KW-0539">Nucleus</keyword>
<reference evidence="12 13" key="1">
    <citation type="submission" date="2020-08" db="EMBL/GenBank/DDBJ databases">
        <authorList>
            <person name="Hejnol A."/>
        </authorList>
    </citation>
    <scope>NUCLEOTIDE SEQUENCE [LARGE SCALE GENOMIC DNA]</scope>
</reference>
<keyword evidence="4 9" id="KW-0479">Metal-binding</keyword>
<feature type="region of interest" description="Disordered" evidence="10">
    <location>
        <begin position="78"/>
        <end position="207"/>
    </location>
</feature>
<dbReference type="EMBL" id="CAJFCJ010000009">
    <property type="protein sequence ID" value="CAD5118715.1"/>
    <property type="molecule type" value="Genomic_DNA"/>
</dbReference>
<sequence>MEIGSEISGKIRSAIKAKLVDLGAYVDDELPDYIMVMVANKKTKLQMTEDLNLFLGDNTEKFTDWLHVQLNKLQLTGIESKPPNKVPNKEVSKVTTESHKNIKQRKERAKERVHKNSKSENEIGQKAAGSVEDPDIVSLRTADNDRFDEEEDDRYKEREAKRAKPVEKVKLSEKTEKPRDKPGSIIGSIVCHSDDEEDYDPSKPSIASKVDVIRKTRLPQTLQANKSLLLKAMNAANQSVETAKKKLHTKSRRSRSPIDHQVSPPKKQEKQNPQSLRSKSPPRKRKGSTYLSREEEEEERENYRVVASNTGDKRKVLNKSQDVKKVEENRVRDAVLGALKTNRADDEVKDSDSDEETLRAKALEAQKRRTNSPNFIVTLDGIDPDQMDSQVDFSSPIDEEADNENSSIDVTANSQSINDKHTSPTKPVTIALNPDSDEDISLDKRNSKGEEKCKFWPNCSKPNCGYSHPSQPCRNFPQCKFADKCLYAHPPCKFDASCTRSDCPYTHTKKVAVPFAAAKNYPKAKATNVCKFYPKCTKMDCPFTHPKLCRYGIGCTQKTTCIFMHPELPSRDQLKWKPPAPATEVNGQKGEE</sequence>
<feature type="compositionally biased region" description="Basic residues" evidence="10">
    <location>
        <begin position="245"/>
        <end position="255"/>
    </location>
</feature>
<feature type="zinc finger region" description="C3H1-type" evidence="9">
    <location>
        <begin position="467"/>
        <end position="492"/>
    </location>
</feature>
<dbReference type="GO" id="GO:0043488">
    <property type="term" value="P:regulation of mRNA stability"/>
    <property type="evidence" value="ECO:0007669"/>
    <property type="project" value="InterPro"/>
</dbReference>
<dbReference type="OrthoDB" id="5589010at2759"/>
<evidence type="ECO:0000256" key="7">
    <source>
        <dbReference type="ARBA" id="ARBA00022833"/>
    </source>
</evidence>
<evidence type="ECO:0000256" key="8">
    <source>
        <dbReference type="ARBA" id="ARBA00023242"/>
    </source>
</evidence>
<dbReference type="GO" id="GO:0008270">
    <property type="term" value="F:zinc ion binding"/>
    <property type="evidence" value="ECO:0007669"/>
    <property type="project" value="UniProtKB-KW"/>
</dbReference>
<accession>A0A7I8VRV6</accession>
<dbReference type="GO" id="GO:0005634">
    <property type="term" value="C:nucleus"/>
    <property type="evidence" value="ECO:0007669"/>
    <property type="project" value="UniProtKB-SubCell"/>
</dbReference>
<evidence type="ECO:0000256" key="3">
    <source>
        <dbReference type="ARBA" id="ARBA00015071"/>
    </source>
</evidence>
<keyword evidence="13" id="KW-1185">Reference proteome</keyword>
<dbReference type="PROSITE" id="PS50103">
    <property type="entry name" value="ZF_C3H1"/>
    <property type="match status" value="1"/>
</dbReference>
<proteinExistence type="inferred from homology"/>
<name>A0A7I8VRV6_9ANNE</name>
<dbReference type="InterPro" id="IPR040366">
    <property type="entry name" value="Nab2/ZC3H14"/>
</dbReference>
<organism evidence="12 13">
    <name type="scientific">Dimorphilus gyrociliatus</name>
    <dbReference type="NCBI Taxonomy" id="2664684"/>
    <lineage>
        <taxon>Eukaryota</taxon>
        <taxon>Metazoa</taxon>
        <taxon>Spiralia</taxon>
        <taxon>Lophotrochozoa</taxon>
        <taxon>Annelida</taxon>
        <taxon>Polychaeta</taxon>
        <taxon>Polychaeta incertae sedis</taxon>
        <taxon>Dinophilidae</taxon>
        <taxon>Dimorphilus</taxon>
    </lineage>
</organism>
<keyword evidence="5" id="KW-0677">Repeat</keyword>
<feature type="compositionally biased region" description="Polar residues" evidence="10">
    <location>
        <begin position="404"/>
        <end position="417"/>
    </location>
</feature>
<dbReference type="Proteomes" id="UP000549394">
    <property type="component" value="Unassembled WGS sequence"/>
</dbReference>
<dbReference type="PANTHER" id="PTHR14738:SF29">
    <property type="entry name" value="ZINC FINGER CCCH DOMAIN-CONTAINING PROTEIN 14"/>
    <property type="match status" value="1"/>
</dbReference>
<keyword evidence="7 9" id="KW-0862">Zinc</keyword>
<dbReference type="GO" id="GO:0008143">
    <property type="term" value="F:poly(A) binding"/>
    <property type="evidence" value="ECO:0007669"/>
    <property type="project" value="InterPro"/>
</dbReference>
<feature type="region of interest" description="Disordered" evidence="10">
    <location>
        <begin position="380"/>
        <end position="440"/>
    </location>
</feature>
<feature type="region of interest" description="Disordered" evidence="10">
    <location>
        <begin position="239"/>
        <end position="328"/>
    </location>
</feature>
<evidence type="ECO:0000313" key="12">
    <source>
        <dbReference type="EMBL" id="CAD5118715.1"/>
    </source>
</evidence>
<evidence type="ECO:0000256" key="9">
    <source>
        <dbReference type="PROSITE-ProRule" id="PRU00723"/>
    </source>
</evidence>
<evidence type="ECO:0000313" key="13">
    <source>
        <dbReference type="Proteomes" id="UP000549394"/>
    </source>
</evidence>
<comment type="caution">
    <text evidence="12">The sequence shown here is derived from an EMBL/GenBank/DDBJ whole genome shotgun (WGS) entry which is preliminary data.</text>
</comment>
<comment type="subcellular location">
    <subcellularLocation>
        <location evidence="1">Nucleus</location>
    </subcellularLocation>
</comment>
<feature type="compositionally biased region" description="Basic and acidic residues" evidence="10">
    <location>
        <begin position="311"/>
        <end position="328"/>
    </location>
</feature>
<evidence type="ECO:0000256" key="4">
    <source>
        <dbReference type="ARBA" id="ARBA00022723"/>
    </source>
</evidence>
<feature type="compositionally biased region" description="Basic and acidic residues" evidence="10">
    <location>
        <begin position="153"/>
        <end position="182"/>
    </location>
</feature>
<evidence type="ECO:0000259" key="11">
    <source>
        <dbReference type="PROSITE" id="PS50103"/>
    </source>
</evidence>
<dbReference type="PANTHER" id="PTHR14738">
    <property type="entry name" value="ZINC FINGER CCCH DOMAIN-CONTAINING PROTEIN 14"/>
    <property type="match status" value="1"/>
</dbReference>
<feature type="region of interest" description="Disordered" evidence="10">
    <location>
        <begin position="571"/>
        <end position="592"/>
    </location>
</feature>
<dbReference type="Gene3D" id="1.20.1390.10">
    <property type="entry name" value="PWI domain"/>
    <property type="match status" value="1"/>
</dbReference>
<evidence type="ECO:0000256" key="5">
    <source>
        <dbReference type="ARBA" id="ARBA00022737"/>
    </source>
</evidence>
<gene>
    <name evidence="12" type="ORF">DGYR_LOCUS7045</name>
</gene>
<evidence type="ECO:0000256" key="10">
    <source>
        <dbReference type="SAM" id="MobiDB-lite"/>
    </source>
</evidence>
<dbReference type="Gene3D" id="4.10.1000.30">
    <property type="match status" value="2"/>
</dbReference>
<evidence type="ECO:0000256" key="6">
    <source>
        <dbReference type="ARBA" id="ARBA00022771"/>
    </source>
</evidence>
<evidence type="ECO:0000256" key="2">
    <source>
        <dbReference type="ARBA" id="ARBA00008423"/>
    </source>
</evidence>